<dbReference type="EMBL" id="JAGHQM010000696">
    <property type="protein sequence ID" value="KAH0558948.1"/>
    <property type="molecule type" value="Genomic_DNA"/>
</dbReference>
<feature type="domain" description="DUF6589" evidence="1">
    <location>
        <begin position="83"/>
        <end position="204"/>
    </location>
</feature>
<name>A0A9P8LB34_9PEZI</name>
<dbReference type="Proteomes" id="UP000750711">
    <property type="component" value="Unassembled WGS sequence"/>
</dbReference>
<evidence type="ECO:0000313" key="2">
    <source>
        <dbReference type="EMBL" id="KAH0558948.1"/>
    </source>
</evidence>
<gene>
    <name evidence="2" type="ORF">GP486_004430</name>
</gene>
<evidence type="ECO:0000259" key="1">
    <source>
        <dbReference type="Pfam" id="PF20231"/>
    </source>
</evidence>
<accession>A0A9P8LB34</accession>
<reference evidence="2" key="1">
    <citation type="submission" date="2021-03" db="EMBL/GenBank/DDBJ databases">
        <title>Comparative genomics and phylogenomic investigation of the class Geoglossomycetes provide insights into ecological specialization and systematics.</title>
        <authorList>
            <person name="Melie T."/>
            <person name="Pirro S."/>
            <person name="Miller A.N."/>
            <person name="Quandt A."/>
        </authorList>
    </citation>
    <scope>NUCLEOTIDE SEQUENCE</scope>
    <source>
        <strain evidence="2">CAQ_001_2017</strain>
    </source>
</reference>
<sequence>MFGEFCVGQILHRDEVIISWDNFDYNQNVRHQTLREPAKHLLATTGKFCISQLLLDCRSHPPRSSRGTVTDHNPTTRGQMRKRAVLTNWPELPSIEFLSPRKTPHYDLGPILENENTISSTYGVIDKVFTEQLGYNPAEDFGERLHPVYDDQKMVSLIHTVQKVDRRQRFCMINTTGSWLSGLSHWRTNYMDMTYDTYTGSEHTAM</sequence>
<protein>
    <recommendedName>
        <fullName evidence="1">DUF6589 domain-containing protein</fullName>
    </recommendedName>
</protein>
<proteinExistence type="predicted"/>
<dbReference type="InterPro" id="IPR046496">
    <property type="entry name" value="DUF6589"/>
</dbReference>
<dbReference type="Pfam" id="PF20231">
    <property type="entry name" value="DUF6589"/>
    <property type="match status" value="1"/>
</dbReference>
<keyword evidence="3" id="KW-1185">Reference proteome</keyword>
<dbReference type="AlphaFoldDB" id="A0A9P8LB34"/>
<comment type="caution">
    <text evidence="2">The sequence shown here is derived from an EMBL/GenBank/DDBJ whole genome shotgun (WGS) entry which is preliminary data.</text>
</comment>
<organism evidence="2 3">
    <name type="scientific">Trichoglossum hirsutum</name>
    <dbReference type="NCBI Taxonomy" id="265104"/>
    <lineage>
        <taxon>Eukaryota</taxon>
        <taxon>Fungi</taxon>
        <taxon>Dikarya</taxon>
        <taxon>Ascomycota</taxon>
        <taxon>Pezizomycotina</taxon>
        <taxon>Geoglossomycetes</taxon>
        <taxon>Geoglossales</taxon>
        <taxon>Geoglossaceae</taxon>
        <taxon>Trichoglossum</taxon>
    </lineage>
</organism>
<evidence type="ECO:0000313" key="3">
    <source>
        <dbReference type="Proteomes" id="UP000750711"/>
    </source>
</evidence>